<accession>A0A834HD41</accession>
<protein>
    <submittedName>
        <fullName evidence="1">Uncharacterized protein</fullName>
    </submittedName>
</protein>
<proteinExistence type="predicted"/>
<name>A0A834HD41_RHOSS</name>
<dbReference type="PANTHER" id="PTHR11439">
    <property type="entry name" value="GAG-POL-RELATED RETROTRANSPOSON"/>
    <property type="match status" value="1"/>
</dbReference>
<dbReference type="EMBL" id="WJXA01000002">
    <property type="protein sequence ID" value="KAF7151759.1"/>
    <property type="molecule type" value="Genomic_DNA"/>
</dbReference>
<keyword evidence="2" id="KW-1185">Reference proteome</keyword>
<reference evidence="1" key="1">
    <citation type="submission" date="2019-11" db="EMBL/GenBank/DDBJ databases">
        <authorList>
            <person name="Liu Y."/>
            <person name="Hou J."/>
            <person name="Li T.-Q."/>
            <person name="Guan C.-H."/>
            <person name="Wu X."/>
            <person name="Wu H.-Z."/>
            <person name="Ling F."/>
            <person name="Zhang R."/>
            <person name="Shi X.-G."/>
            <person name="Ren J.-P."/>
            <person name="Chen E.-F."/>
            <person name="Sun J.-M."/>
        </authorList>
    </citation>
    <scope>NUCLEOTIDE SEQUENCE</scope>
    <source>
        <strain evidence="1">Adult_tree_wgs_1</strain>
        <tissue evidence="1">Leaves</tissue>
    </source>
</reference>
<evidence type="ECO:0000313" key="1">
    <source>
        <dbReference type="EMBL" id="KAF7151759.1"/>
    </source>
</evidence>
<evidence type="ECO:0000313" key="2">
    <source>
        <dbReference type="Proteomes" id="UP000626092"/>
    </source>
</evidence>
<dbReference type="PANTHER" id="PTHR11439:SF498">
    <property type="entry name" value="DNAK FAMILY PROTEIN"/>
    <property type="match status" value="1"/>
</dbReference>
<organism evidence="1 2">
    <name type="scientific">Rhododendron simsii</name>
    <name type="common">Sims's rhododendron</name>
    <dbReference type="NCBI Taxonomy" id="118357"/>
    <lineage>
        <taxon>Eukaryota</taxon>
        <taxon>Viridiplantae</taxon>
        <taxon>Streptophyta</taxon>
        <taxon>Embryophyta</taxon>
        <taxon>Tracheophyta</taxon>
        <taxon>Spermatophyta</taxon>
        <taxon>Magnoliopsida</taxon>
        <taxon>eudicotyledons</taxon>
        <taxon>Gunneridae</taxon>
        <taxon>Pentapetalae</taxon>
        <taxon>asterids</taxon>
        <taxon>Ericales</taxon>
        <taxon>Ericaceae</taxon>
        <taxon>Ericoideae</taxon>
        <taxon>Rhodoreae</taxon>
        <taxon>Rhododendron</taxon>
    </lineage>
</organism>
<dbReference type="AlphaFoldDB" id="A0A834HD41"/>
<dbReference type="OrthoDB" id="1746074at2759"/>
<sequence length="173" mass="19701">MEHLKLLANFSDPILDPSSYRRLIRHRIYLTISRLDITFTVNLLNQFMHTPRVPHFDTAVRILRYREGSGSHGLLFSSSSALTLIGYTDSNWASSISLLRFGFHTMGATLINSTRRDIEIREFLVVDPTEHPGNIYSSVIRLTAGATKRVDGRRKLRGLRERSLNNSTDDLSV</sequence>
<dbReference type="Proteomes" id="UP000626092">
    <property type="component" value="Unassembled WGS sequence"/>
</dbReference>
<gene>
    <name evidence="1" type="ORF">RHSIM_Rhsim02G0192100</name>
</gene>
<comment type="caution">
    <text evidence="1">The sequence shown here is derived from an EMBL/GenBank/DDBJ whole genome shotgun (WGS) entry which is preliminary data.</text>
</comment>